<dbReference type="Proteomes" id="UP000466607">
    <property type="component" value="Chromosome"/>
</dbReference>
<feature type="compositionally biased region" description="Low complexity" evidence="1">
    <location>
        <begin position="58"/>
        <end position="67"/>
    </location>
</feature>
<keyword evidence="3" id="KW-1185">Reference proteome</keyword>
<evidence type="ECO:0000256" key="1">
    <source>
        <dbReference type="SAM" id="MobiDB-lite"/>
    </source>
</evidence>
<proteinExistence type="predicted"/>
<reference evidence="2 3" key="1">
    <citation type="journal article" date="2019" name="Emerg. Microbes Infect.">
        <title>Comprehensive subspecies identification of 175 nontuberculous mycobacteria species based on 7547 genomic profiles.</title>
        <authorList>
            <person name="Matsumoto Y."/>
            <person name="Kinjo T."/>
            <person name="Motooka D."/>
            <person name="Nabeya D."/>
            <person name="Jung N."/>
            <person name="Uechi K."/>
            <person name="Horii T."/>
            <person name="Iida T."/>
            <person name="Fujita J."/>
            <person name="Nakamura S."/>
        </authorList>
    </citation>
    <scope>NUCLEOTIDE SEQUENCE [LARGE SCALE GENOMIC DNA]</scope>
    <source>
        <strain evidence="2 3">JCM 17423</strain>
    </source>
</reference>
<accession>A0AAD1IHM7</accession>
<name>A0AAD1IHM7_9MYCO</name>
<sequence>MAAKKSCLKCGNGFIGRADASYCSPACRQRARRGRGGAKRDTPVTDTAPAPRARRRSATTTAAPSAGAGPGVHSEEAQAVLAGLDAELASNSRRLGLARPLKWSTAEEALRAMIADQIDRKVELQRRWHASTDDHARVKLSAEIRLLEGSAARLLAQVKTDLPAPASLTSVKARRASNARWKGVHASDR</sequence>
<feature type="region of interest" description="Disordered" evidence="1">
    <location>
        <begin position="29"/>
        <end position="73"/>
    </location>
</feature>
<evidence type="ECO:0000313" key="2">
    <source>
        <dbReference type="EMBL" id="BBY15767.1"/>
    </source>
</evidence>
<organism evidence="2 3">
    <name type="scientific">Mycolicibacterium litorale</name>
    <dbReference type="NCBI Taxonomy" id="758802"/>
    <lineage>
        <taxon>Bacteria</taxon>
        <taxon>Bacillati</taxon>
        <taxon>Actinomycetota</taxon>
        <taxon>Actinomycetes</taxon>
        <taxon>Mycobacteriales</taxon>
        <taxon>Mycobacteriaceae</taxon>
        <taxon>Mycolicibacterium</taxon>
    </lineage>
</organism>
<evidence type="ECO:0000313" key="3">
    <source>
        <dbReference type="Proteomes" id="UP000466607"/>
    </source>
</evidence>
<dbReference type="EMBL" id="AP022586">
    <property type="protein sequence ID" value="BBY15767.1"/>
    <property type="molecule type" value="Genomic_DNA"/>
</dbReference>
<gene>
    <name evidence="2" type="ORF">MLIT_13590</name>
</gene>
<dbReference type="AlphaFoldDB" id="A0AAD1IHM7"/>
<protein>
    <submittedName>
        <fullName evidence="2">Uncharacterized protein</fullName>
    </submittedName>
</protein>